<reference evidence="1 2" key="1">
    <citation type="submission" date="2020-08" db="EMBL/GenBank/DDBJ databases">
        <title>Genomic Encyclopedia of Type Strains, Phase IV (KMG-IV): sequencing the most valuable type-strain genomes for metagenomic binning, comparative biology and taxonomic classification.</title>
        <authorList>
            <person name="Goeker M."/>
        </authorList>
    </citation>
    <scope>NUCLEOTIDE SEQUENCE [LARGE SCALE GENOMIC DNA]</scope>
    <source>
        <strain evidence="1 2">DSM 12027</strain>
    </source>
</reference>
<evidence type="ECO:0000313" key="1">
    <source>
        <dbReference type="EMBL" id="MBB6016207.1"/>
    </source>
</evidence>
<dbReference type="SUPFAM" id="SSF81301">
    <property type="entry name" value="Nucleotidyltransferase"/>
    <property type="match status" value="1"/>
</dbReference>
<organism evidence="1 2">
    <name type="scientific">Deinococcus radiopugnans ATCC 19172</name>
    <dbReference type="NCBI Taxonomy" id="585398"/>
    <lineage>
        <taxon>Bacteria</taxon>
        <taxon>Thermotogati</taxon>
        <taxon>Deinococcota</taxon>
        <taxon>Deinococci</taxon>
        <taxon>Deinococcales</taxon>
        <taxon>Deinococcaceae</taxon>
        <taxon>Deinococcus</taxon>
    </lineage>
</organism>
<gene>
    <name evidence="1" type="ORF">HNQ04_001445</name>
</gene>
<dbReference type="CDD" id="cd05403">
    <property type="entry name" value="NT_KNTase_like"/>
    <property type="match status" value="1"/>
</dbReference>
<name>A0ABR6NQ95_9DEIO</name>
<accession>A0ABR6NQ95</accession>
<dbReference type="EMBL" id="JACHEW010000005">
    <property type="protein sequence ID" value="MBB6016207.1"/>
    <property type="molecule type" value="Genomic_DNA"/>
</dbReference>
<protein>
    <recommendedName>
        <fullName evidence="3">Nucleotidyltransferase domain-containing protein</fullName>
    </recommendedName>
</protein>
<proteinExistence type="predicted"/>
<dbReference type="Gene3D" id="3.30.460.10">
    <property type="entry name" value="Beta Polymerase, domain 2"/>
    <property type="match status" value="1"/>
</dbReference>
<comment type="caution">
    <text evidence="1">The sequence shown here is derived from an EMBL/GenBank/DDBJ whole genome shotgun (WGS) entry which is preliminary data.</text>
</comment>
<keyword evidence="2" id="KW-1185">Reference proteome</keyword>
<sequence length="237" mass="25738">MKSELFSHQARLEAALPAALKRLATTPGVYAALWCGSAARGEATPYSDLDFHALVTGDVRWRRNVVVDGVPVEVFHNPVRKVRAMFAAEDAATITMYAQGRAVLPHPDLDALMAEAQALSAAGPVPRPLSEAQRFNLIEEVMDCRGVVQQPTHALLALAVASRAVDRLYAVNGWWEVKRERWPADLAVKNPEVAQELNAVLVASEPDSRQAALETLITRLTGDLAYRDGGSEPQAVP</sequence>
<dbReference type="Proteomes" id="UP000629870">
    <property type="component" value="Unassembled WGS sequence"/>
</dbReference>
<dbReference type="RefSeq" id="WP_249038990.1">
    <property type="nucleotide sequence ID" value="NZ_JACHEW010000005.1"/>
</dbReference>
<evidence type="ECO:0008006" key="3">
    <source>
        <dbReference type="Google" id="ProtNLM"/>
    </source>
</evidence>
<dbReference type="InterPro" id="IPR043519">
    <property type="entry name" value="NT_sf"/>
</dbReference>
<evidence type="ECO:0000313" key="2">
    <source>
        <dbReference type="Proteomes" id="UP000629870"/>
    </source>
</evidence>